<keyword evidence="2" id="KW-1185">Reference proteome</keyword>
<gene>
    <name evidence="1" type="ORF">Sango_0252900</name>
</gene>
<reference evidence="1" key="2">
    <citation type="journal article" date="2024" name="Plant">
        <title>Genomic evolution and insights into agronomic trait innovations of Sesamum species.</title>
        <authorList>
            <person name="Miao H."/>
            <person name="Wang L."/>
            <person name="Qu L."/>
            <person name="Liu H."/>
            <person name="Sun Y."/>
            <person name="Le M."/>
            <person name="Wang Q."/>
            <person name="Wei S."/>
            <person name="Zheng Y."/>
            <person name="Lin W."/>
            <person name="Duan Y."/>
            <person name="Cao H."/>
            <person name="Xiong S."/>
            <person name="Wang X."/>
            <person name="Wei L."/>
            <person name="Li C."/>
            <person name="Ma Q."/>
            <person name="Ju M."/>
            <person name="Zhao R."/>
            <person name="Li G."/>
            <person name="Mu C."/>
            <person name="Tian Q."/>
            <person name="Mei H."/>
            <person name="Zhang T."/>
            <person name="Gao T."/>
            <person name="Zhang H."/>
        </authorList>
    </citation>
    <scope>NUCLEOTIDE SEQUENCE</scope>
    <source>
        <strain evidence="1">K16</strain>
    </source>
</reference>
<evidence type="ECO:0000313" key="2">
    <source>
        <dbReference type="Proteomes" id="UP001289374"/>
    </source>
</evidence>
<proteinExistence type="predicted"/>
<dbReference type="AlphaFoldDB" id="A0AAE2C7E5"/>
<organism evidence="1 2">
    <name type="scientific">Sesamum angolense</name>
    <dbReference type="NCBI Taxonomy" id="2727404"/>
    <lineage>
        <taxon>Eukaryota</taxon>
        <taxon>Viridiplantae</taxon>
        <taxon>Streptophyta</taxon>
        <taxon>Embryophyta</taxon>
        <taxon>Tracheophyta</taxon>
        <taxon>Spermatophyta</taxon>
        <taxon>Magnoliopsida</taxon>
        <taxon>eudicotyledons</taxon>
        <taxon>Gunneridae</taxon>
        <taxon>Pentapetalae</taxon>
        <taxon>asterids</taxon>
        <taxon>lamiids</taxon>
        <taxon>Lamiales</taxon>
        <taxon>Pedaliaceae</taxon>
        <taxon>Sesamum</taxon>
    </lineage>
</organism>
<accession>A0AAE2C7E5</accession>
<sequence>MQAREYPFLNSNVPRIFDDLLEANLIDLLEMKQPKEVKRNDDPKYCKYHRLVGHVIQDCFLFMDKVMQVARQESERILIDGGSTGYVCEQKPPHDPRLQSRRTKGCRQCKNAIDYEDMVSSALFYVIDAKTSYNMFLGRPGLHENTVVPST</sequence>
<evidence type="ECO:0000313" key="1">
    <source>
        <dbReference type="EMBL" id="KAK4411799.1"/>
    </source>
</evidence>
<dbReference type="Proteomes" id="UP001289374">
    <property type="component" value="Unassembled WGS sequence"/>
</dbReference>
<dbReference type="PANTHER" id="PTHR33437">
    <property type="entry name" value="OS06G0361200 PROTEIN"/>
    <property type="match status" value="1"/>
</dbReference>
<dbReference type="PANTHER" id="PTHR33437:SF2">
    <property type="entry name" value="OS06G0361200 PROTEIN"/>
    <property type="match status" value="1"/>
</dbReference>
<evidence type="ECO:0008006" key="3">
    <source>
        <dbReference type="Google" id="ProtNLM"/>
    </source>
</evidence>
<dbReference type="EMBL" id="JACGWL010000001">
    <property type="protein sequence ID" value="KAK4411799.1"/>
    <property type="molecule type" value="Genomic_DNA"/>
</dbReference>
<protein>
    <recommendedName>
        <fullName evidence="3">Retrotransposon gag protein</fullName>
    </recommendedName>
</protein>
<name>A0AAE2C7E5_9LAMI</name>
<reference evidence="1" key="1">
    <citation type="submission" date="2020-06" db="EMBL/GenBank/DDBJ databases">
        <authorList>
            <person name="Li T."/>
            <person name="Hu X."/>
            <person name="Zhang T."/>
            <person name="Song X."/>
            <person name="Zhang H."/>
            <person name="Dai N."/>
            <person name="Sheng W."/>
            <person name="Hou X."/>
            <person name="Wei L."/>
        </authorList>
    </citation>
    <scope>NUCLEOTIDE SEQUENCE</scope>
    <source>
        <strain evidence="1">K16</strain>
        <tissue evidence="1">Leaf</tissue>
    </source>
</reference>
<comment type="caution">
    <text evidence="1">The sequence shown here is derived from an EMBL/GenBank/DDBJ whole genome shotgun (WGS) entry which is preliminary data.</text>
</comment>